<dbReference type="InterPro" id="IPR027417">
    <property type="entry name" value="P-loop_NTPase"/>
</dbReference>
<accession>A0A4Y2V5F7</accession>
<evidence type="ECO:0000313" key="1">
    <source>
        <dbReference type="EMBL" id="GBO19788.1"/>
    </source>
</evidence>
<keyword evidence="3" id="KW-1185">Reference proteome</keyword>
<dbReference type="InterPro" id="IPR001806">
    <property type="entry name" value="Small_GTPase"/>
</dbReference>
<dbReference type="GO" id="GO:0003924">
    <property type="term" value="F:GTPase activity"/>
    <property type="evidence" value="ECO:0007669"/>
    <property type="project" value="InterPro"/>
</dbReference>
<evidence type="ECO:0000313" key="3">
    <source>
        <dbReference type="Proteomes" id="UP000499080"/>
    </source>
</evidence>
<protein>
    <submittedName>
        <fullName evidence="1">Uncharacterized protein</fullName>
    </submittedName>
</protein>
<reference evidence="1 3" key="1">
    <citation type="journal article" date="2019" name="Sci. Rep.">
        <title>Orb-weaving spider Araneus ventricosus genome elucidates the spidroin gene catalogue.</title>
        <authorList>
            <person name="Kono N."/>
            <person name="Nakamura H."/>
            <person name="Ohtoshi R."/>
            <person name="Moran D.A.P."/>
            <person name="Shinohara A."/>
            <person name="Yoshida Y."/>
            <person name="Fujiwara M."/>
            <person name="Mori M."/>
            <person name="Tomita M."/>
            <person name="Arakawa K."/>
        </authorList>
    </citation>
    <scope>NUCLEOTIDE SEQUENCE [LARGE SCALE GENOMIC DNA]</scope>
</reference>
<name>A0A4Y2V5F7_ARAVE</name>
<dbReference type="Gene3D" id="3.40.50.300">
    <property type="entry name" value="P-loop containing nucleotide triphosphate hydrolases"/>
    <property type="match status" value="1"/>
</dbReference>
<dbReference type="SUPFAM" id="SSF52540">
    <property type="entry name" value="P-loop containing nucleoside triphosphate hydrolases"/>
    <property type="match status" value="1"/>
</dbReference>
<dbReference type="Proteomes" id="UP000499080">
    <property type="component" value="Unassembled WGS sequence"/>
</dbReference>
<dbReference type="SMART" id="SM00174">
    <property type="entry name" value="RHO"/>
    <property type="match status" value="1"/>
</dbReference>
<dbReference type="AlphaFoldDB" id="A0A4Y2V5F7"/>
<dbReference type="EMBL" id="BGPR01043217">
    <property type="protein sequence ID" value="GBO19789.1"/>
    <property type="molecule type" value="Genomic_DNA"/>
</dbReference>
<dbReference type="Pfam" id="PF00071">
    <property type="entry name" value="Ras"/>
    <property type="match status" value="1"/>
</dbReference>
<organism evidence="1 3">
    <name type="scientific">Araneus ventricosus</name>
    <name type="common">Orbweaver spider</name>
    <name type="synonym">Epeira ventricosa</name>
    <dbReference type="NCBI Taxonomy" id="182803"/>
    <lineage>
        <taxon>Eukaryota</taxon>
        <taxon>Metazoa</taxon>
        <taxon>Ecdysozoa</taxon>
        <taxon>Arthropoda</taxon>
        <taxon>Chelicerata</taxon>
        <taxon>Arachnida</taxon>
        <taxon>Araneae</taxon>
        <taxon>Araneomorphae</taxon>
        <taxon>Entelegynae</taxon>
        <taxon>Araneoidea</taxon>
        <taxon>Araneidae</taxon>
        <taxon>Araneus</taxon>
    </lineage>
</organism>
<gene>
    <name evidence="1" type="ORF">AVEN_173747_1</name>
    <name evidence="2" type="ORF">AVEN_205710_1</name>
</gene>
<sequence length="224" mass="26096">MASNHSVIMQGPRRAPYLDTSVYGTIVRVSCMSEEIKNRGYLQKKDKFIGFVGDWGVGKDSLALRILDMDIPDPKVELDHPNVRRRCMREIRDFNTEENFELAIRIIPGKHYYRERDEHFFDNLRPGDYPFDALVFCFALNCSISCYNLENWWLPRAMAAFAHRMPLYLVVGTKSDLPEDAVTQEQLRSLRASTIAMNYYRSSAHNNTGIVEIRKNLIYIFSRE</sequence>
<proteinExistence type="predicted"/>
<evidence type="ECO:0000313" key="2">
    <source>
        <dbReference type="EMBL" id="GBO19789.1"/>
    </source>
</evidence>
<comment type="caution">
    <text evidence="1">The sequence shown here is derived from an EMBL/GenBank/DDBJ whole genome shotgun (WGS) entry which is preliminary data.</text>
</comment>
<dbReference type="GO" id="GO:0005525">
    <property type="term" value="F:GTP binding"/>
    <property type="evidence" value="ECO:0007669"/>
    <property type="project" value="InterPro"/>
</dbReference>
<dbReference type="EMBL" id="BGPR01043216">
    <property type="protein sequence ID" value="GBO19788.1"/>
    <property type="molecule type" value="Genomic_DNA"/>
</dbReference>
<dbReference type="OrthoDB" id="6470291at2759"/>